<keyword evidence="2" id="KW-1185">Reference proteome</keyword>
<reference evidence="2" key="1">
    <citation type="journal article" date="2019" name="Int. J. Syst. Evol. Microbiol.">
        <title>The Global Catalogue of Microorganisms (GCM) 10K type strain sequencing project: providing services to taxonomists for standard genome sequencing and annotation.</title>
        <authorList>
            <consortium name="The Broad Institute Genomics Platform"/>
            <consortium name="The Broad Institute Genome Sequencing Center for Infectious Disease"/>
            <person name="Wu L."/>
            <person name="Ma J."/>
        </authorList>
    </citation>
    <scope>NUCLEOTIDE SEQUENCE [LARGE SCALE GENOMIC DNA]</scope>
    <source>
        <strain evidence="2">CECT 7798</strain>
    </source>
</reference>
<dbReference type="PROSITE" id="PS51257">
    <property type="entry name" value="PROKAR_LIPOPROTEIN"/>
    <property type="match status" value="1"/>
</dbReference>
<dbReference type="EMBL" id="JBHRYO010000002">
    <property type="protein sequence ID" value="MFC3757284.1"/>
    <property type="molecule type" value="Genomic_DNA"/>
</dbReference>
<accession>A0ABV7XZS2</accession>
<proteinExistence type="predicted"/>
<dbReference type="Proteomes" id="UP001595735">
    <property type="component" value="Unassembled WGS sequence"/>
</dbReference>
<sequence>MESQKKLIVVLLLLFLSCNDKTVYYNEQHDIIKPSKLKRIKNNLYIDSNNNIFIKSENIVLEVGKNENIIQKKKGFILQDSIFDVNNNLMPMSNLLDIKSYFESEKDIFYQDKNHVYMNKGSQYSDYPFVLTEFQSKYFSLIAKSNYFKYKNEIYYYGYAGYAKLKNADGNKFKVDSIKTNVNKYMIIGNDEKNIYHNSEKINYEDLKMLPINQKLKDSLKYIYFL</sequence>
<comment type="caution">
    <text evidence="1">The sequence shown here is derived from an EMBL/GenBank/DDBJ whole genome shotgun (WGS) entry which is preliminary data.</text>
</comment>
<evidence type="ECO:0008006" key="3">
    <source>
        <dbReference type="Google" id="ProtNLM"/>
    </source>
</evidence>
<organism evidence="1 2">
    <name type="scientific">Chryseobacterium tructae</name>
    <dbReference type="NCBI Taxonomy" id="1037380"/>
    <lineage>
        <taxon>Bacteria</taxon>
        <taxon>Pseudomonadati</taxon>
        <taxon>Bacteroidota</taxon>
        <taxon>Flavobacteriia</taxon>
        <taxon>Flavobacteriales</taxon>
        <taxon>Weeksellaceae</taxon>
        <taxon>Chryseobacterium group</taxon>
        <taxon>Chryseobacterium</taxon>
    </lineage>
</organism>
<evidence type="ECO:0000313" key="1">
    <source>
        <dbReference type="EMBL" id="MFC3757284.1"/>
    </source>
</evidence>
<name>A0ABV7XZS2_9FLAO</name>
<evidence type="ECO:0000313" key="2">
    <source>
        <dbReference type="Proteomes" id="UP001595735"/>
    </source>
</evidence>
<protein>
    <recommendedName>
        <fullName evidence="3">DKNYY family protein</fullName>
    </recommendedName>
</protein>
<gene>
    <name evidence="1" type="ORF">ACFONJ_15005</name>
</gene>
<dbReference type="RefSeq" id="WP_290298369.1">
    <property type="nucleotide sequence ID" value="NZ_JAUFQR010000001.1"/>
</dbReference>